<dbReference type="Proteomes" id="UP001165080">
    <property type="component" value="Unassembled WGS sequence"/>
</dbReference>
<evidence type="ECO:0000256" key="2">
    <source>
        <dbReference type="SAM" id="Phobius"/>
    </source>
</evidence>
<organism evidence="3 4">
    <name type="scientific">Pleodorina starrii</name>
    <dbReference type="NCBI Taxonomy" id="330485"/>
    <lineage>
        <taxon>Eukaryota</taxon>
        <taxon>Viridiplantae</taxon>
        <taxon>Chlorophyta</taxon>
        <taxon>core chlorophytes</taxon>
        <taxon>Chlorophyceae</taxon>
        <taxon>CS clade</taxon>
        <taxon>Chlamydomonadales</taxon>
        <taxon>Volvocaceae</taxon>
        <taxon>Pleodorina</taxon>
    </lineage>
</organism>
<name>A0A9W6BWM7_9CHLO</name>
<dbReference type="PANTHER" id="PTHR37204">
    <property type="entry name" value="TRANSMEMBRANE PROTEIN"/>
    <property type="match status" value="1"/>
</dbReference>
<keyword evidence="4" id="KW-1185">Reference proteome</keyword>
<accession>A0A9W6BWM7</accession>
<comment type="caution">
    <text evidence="3">The sequence shown here is derived from an EMBL/GenBank/DDBJ whole genome shotgun (WGS) entry which is preliminary data.</text>
</comment>
<feature type="region of interest" description="Disordered" evidence="1">
    <location>
        <begin position="1"/>
        <end position="22"/>
    </location>
</feature>
<keyword evidence="2" id="KW-1133">Transmembrane helix</keyword>
<feature type="compositionally biased region" description="Low complexity" evidence="1">
    <location>
        <begin position="315"/>
        <end position="339"/>
    </location>
</feature>
<protein>
    <submittedName>
        <fullName evidence="3">Uncharacterized protein</fullName>
    </submittedName>
</protein>
<feature type="region of interest" description="Disordered" evidence="1">
    <location>
        <begin position="308"/>
        <end position="353"/>
    </location>
</feature>
<proteinExistence type="predicted"/>
<dbReference type="PANTHER" id="PTHR37204:SF1">
    <property type="entry name" value="TRANSMEMBRANE PROTEIN"/>
    <property type="match status" value="1"/>
</dbReference>
<sequence length="462" mass="48707">MHRAHHHSLDVGGSGDAGGLGRRRATPLEKRLANTLQDYGLVVAMVLVVPLMYYVTRTLRSAVWRHAHHRLPDSVMSLPTCSERLSALGMDFGDTGSMRLSVSKYSIDRRRVYEAMGSGARAKGLELGGVITQGLTQSDLFRVTPDSRSNRILITPVLHPLEVPVRAMILPLRDNVAAGKIRDAVRRFLLPVLPEGSIWLQDDTLYHATLYHASSHVKPIHASAEVIATEERSIRGVCGSTCPINAVLDRVVITATGVVVACWQALPEGGEPALLRAALGAALPNAPPREAQMVKEPAMLHTTVARLLRPPPPRDAAAASADDSATTTTTTTTITTMDDGAGGGRELRSAVGGGGGAAAAAGRRLLAAAAEGLETTSSSSGGSYNVTELRSEAVVAAVEELSGALCGLRAQFGEVWFIEEQDLLALALNGRYVRHVAPLECPSEAEEALVAGLQTATAAAAA</sequence>
<evidence type="ECO:0000256" key="1">
    <source>
        <dbReference type="SAM" id="MobiDB-lite"/>
    </source>
</evidence>
<gene>
    <name evidence="3" type="primary">PLEST008441</name>
    <name evidence="3" type="ORF">PLESTB_001462500</name>
</gene>
<reference evidence="3 4" key="1">
    <citation type="journal article" date="2023" name="Commun. Biol.">
        <title>Reorganization of the ancestral sex-determining regions during the evolution of trioecy in Pleodorina starrii.</title>
        <authorList>
            <person name="Takahashi K."/>
            <person name="Suzuki S."/>
            <person name="Kawai-Toyooka H."/>
            <person name="Yamamoto K."/>
            <person name="Hamaji T."/>
            <person name="Ootsuki R."/>
            <person name="Yamaguchi H."/>
            <person name="Kawachi M."/>
            <person name="Higashiyama T."/>
            <person name="Nozaki H."/>
        </authorList>
    </citation>
    <scope>NUCLEOTIDE SEQUENCE [LARGE SCALE GENOMIC DNA]</scope>
    <source>
        <strain evidence="3 4">NIES-4479</strain>
    </source>
</reference>
<dbReference type="OrthoDB" id="119121at2759"/>
<dbReference type="AlphaFoldDB" id="A0A9W6BWM7"/>
<keyword evidence="2" id="KW-0812">Transmembrane</keyword>
<evidence type="ECO:0000313" key="4">
    <source>
        <dbReference type="Proteomes" id="UP001165080"/>
    </source>
</evidence>
<dbReference type="EMBL" id="BRXU01000027">
    <property type="protein sequence ID" value="GLC59212.1"/>
    <property type="molecule type" value="Genomic_DNA"/>
</dbReference>
<keyword evidence="2" id="KW-0472">Membrane</keyword>
<feature type="transmembrane region" description="Helical" evidence="2">
    <location>
        <begin position="39"/>
        <end position="56"/>
    </location>
</feature>
<evidence type="ECO:0000313" key="3">
    <source>
        <dbReference type="EMBL" id="GLC59212.1"/>
    </source>
</evidence>